<proteinExistence type="predicted"/>
<comment type="caution">
    <text evidence="2">The sequence shown here is derived from an EMBL/GenBank/DDBJ whole genome shotgun (WGS) entry which is preliminary data.</text>
</comment>
<feature type="region of interest" description="Disordered" evidence="1">
    <location>
        <begin position="1"/>
        <end position="25"/>
    </location>
</feature>
<organism evidence="2 3">
    <name type="scientific">Alicyclobacillus cycloheptanicus</name>
    <dbReference type="NCBI Taxonomy" id="1457"/>
    <lineage>
        <taxon>Bacteria</taxon>
        <taxon>Bacillati</taxon>
        <taxon>Bacillota</taxon>
        <taxon>Bacilli</taxon>
        <taxon>Bacillales</taxon>
        <taxon>Alicyclobacillaceae</taxon>
        <taxon>Alicyclobacillus</taxon>
    </lineage>
</organism>
<accession>A0ABT9XML6</accession>
<protein>
    <recommendedName>
        <fullName evidence="4">Small, acid-soluble spore protein, alpha/beta type</fullName>
    </recommendedName>
</protein>
<reference evidence="2 3" key="1">
    <citation type="submission" date="2023-07" db="EMBL/GenBank/DDBJ databases">
        <title>Genomic Encyclopedia of Type Strains, Phase IV (KMG-IV): sequencing the most valuable type-strain genomes for metagenomic binning, comparative biology and taxonomic classification.</title>
        <authorList>
            <person name="Goeker M."/>
        </authorList>
    </citation>
    <scope>NUCLEOTIDE SEQUENCE [LARGE SCALE GENOMIC DNA]</scope>
    <source>
        <strain evidence="2 3">DSM 4006</strain>
    </source>
</reference>
<dbReference type="Pfam" id="PF00269">
    <property type="entry name" value="SASP"/>
    <property type="match status" value="1"/>
</dbReference>
<evidence type="ECO:0000256" key="1">
    <source>
        <dbReference type="SAM" id="MobiDB-lite"/>
    </source>
</evidence>
<dbReference type="RefSeq" id="WP_274457139.1">
    <property type="nucleotide sequence ID" value="NZ_CP067097.1"/>
</dbReference>
<evidence type="ECO:0008006" key="4">
    <source>
        <dbReference type="Google" id="ProtNLM"/>
    </source>
</evidence>
<dbReference type="InterPro" id="IPR001448">
    <property type="entry name" value="SASP_alpha/beta-type"/>
</dbReference>
<dbReference type="Proteomes" id="UP001232973">
    <property type="component" value="Unassembled WGS sequence"/>
</dbReference>
<keyword evidence="3" id="KW-1185">Reference proteome</keyword>
<feature type="compositionally biased region" description="Basic and acidic residues" evidence="1">
    <location>
        <begin position="10"/>
        <end position="25"/>
    </location>
</feature>
<name>A0ABT9XML6_9BACL</name>
<evidence type="ECO:0000313" key="2">
    <source>
        <dbReference type="EMBL" id="MDQ0191560.1"/>
    </source>
</evidence>
<gene>
    <name evidence="2" type="ORF">J2S03_003431</name>
</gene>
<sequence length="89" mass="9960">MSAQGKQKPFRKDMPARTGRRNPDALRELMERMRVEVANELGMSGVQEGSFGDTTTAVCGRFGALLYKRARMLLEQAPDNTATSTRKIR</sequence>
<dbReference type="EMBL" id="JAUSTP010000054">
    <property type="protein sequence ID" value="MDQ0191560.1"/>
    <property type="molecule type" value="Genomic_DNA"/>
</dbReference>
<evidence type="ECO:0000313" key="3">
    <source>
        <dbReference type="Proteomes" id="UP001232973"/>
    </source>
</evidence>